<reference evidence="3" key="1">
    <citation type="submission" date="2021-07" db="EMBL/GenBank/DDBJ databases">
        <title>Draft genome of Mortierella alpina, strain LL118, isolated from an aspen leaf litter sample.</title>
        <authorList>
            <person name="Yang S."/>
            <person name="Vinatzer B.A."/>
        </authorList>
    </citation>
    <scope>NUCLEOTIDE SEQUENCE</scope>
    <source>
        <strain evidence="3">LL118</strain>
    </source>
</reference>
<protein>
    <submittedName>
        <fullName evidence="3">Uncharacterized protein</fullName>
    </submittedName>
</protein>
<dbReference type="AlphaFoldDB" id="A0A9P7ZWT7"/>
<keyword evidence="2" id="KW-0812">Transmembrane</keyword>
<feature type="compositionally biased region" description="Gly residues" evidence="1">
    <location>
        <begin position="311"/>
        <end position="323"/>
    </location>
</feature>
<evidence type="ECO:0000256" key="1">
    <source>
        <dbReference type="SAM" id="MobiDB-lite"/>
    </source>
</evidence>
<feature type="region of interest" description="Disordered" evidence="1">
    <location>
        <begin position="301"/>
        <end position="332"/>
    </location>
</feature>
<name>A0A9P7ZWT7_MORAP</name>
<organism evidence="3 4">
    <name type="scientific">Mortierella alpina</name>
    <name type="common">Oleaginous fungus</name>
    <name type="synonym">Mortierella renispora</name>
    <dbReference type="NCBI Taxonomy" id="64518"/>
    <lineage>
        <taxon>Eukaryota</taxon>
        <taxon>Fungi</taxon>
        <taxon>Fungi incertae sedis</taxon>
        <taxon>Mucoromycota</taxon>
        <taxon>Mortierellomycotina</taxon>
        <taxon>Mortierellomycetes</taxon>
        <taxon>Mortierellales</taxon>
        <taxon>Mortierellaceae</taxon>
        <taxon>Mortierella</taxon>
    </lineage>
</organism>
<keyword evidence="2" id="KW-0472">Membrane</keyword>
<proteinExistence type="predicted"/>
<gene>
    <name evidence="3" type="ORF">KVV02_003679</name>
</gene>
<sequence length="533" mass="57099">MGRLEPACFSFGSDNAIYALVFAYDLSIAKGADNAVVALIKSNASPSGPDALTWQVVSTIRQAELATIVEGGTFGYYPVQCLVDPNGGFLAWSYQTYQPGQPRNRPRPGGFRYDPLLTTPSATTTGKGGWVNVDSPITYSWTMSSSAGDGSLMYLADGTGKYNYYHAHVPTSGTSLSFGALNTGVTPHLMEDSTTQWALNFSTTGYIKNKTHGDQYSLYEWNGSKSSGPISMTKLPSPEVFTTGISGIFGDPASTTYLLVQSGYMNGGRPTSGTILKALVLTGTNAGTVLDVPKNITVSDNLSSMNATTGGPEGPGRNGGSGGKGDDELFGTVPAPGMSSTVKVVLGVVGALLVIGFALAIVLRKRKQRKFMVMQEHSSTIHMQPTDGHSHHIRHLTFVNAPTKFHHLSSLSILETISFNVTDSQTANWVQMHDLVKQSKFLKTVKLALSNVDLEQIYLMGFTKLDILKLETCTAPTQHPLELVPVASHLSQLHLINQIIPWRTMTVDALIDACVASIDDGFGINKATFSNAL</sequence>
<keyword evidence="2" id="KW-1133">Transmembrane helix</keyword>
<evidence type="ECO:0000256" key="2">
    <source>
        <dbReference type="SAM" id="Phobius"/>
    </source>
</evidence>
<accession>A0A9P7ZWT7</accession>
<dbReference type="Proteomes" id="UP000717515">
    <property type="component" value="Unassembled WGS sequence"/>
</dbReference>
<feature type="transmembrane region" description="Helical" evidence="2">
    <location>
        <begin position="344"/>
        <end position="363"/>
    </location>
</feature>
<comment type="caution">
    <text evidence="3">The sequence shown here is derived from an EMBL/GenBank/DDBJ whole genome shotgun (WGS) entry which is preliminary data.</text>
</comment>
<evidence type="ECO:0000313" key="3">
    <source>
        <dbReference type="EMBL" id="KAG9319802.1"/>
    </source>
</evidence>
<evidence type="ECO:0000313" key="4">
    <source>
        <dbReference type="Proteomes" id="UP000717515"/>
    </source>
</evidence>
<dbReference type="EMBL" id="JAIFTL010000375">
    <property type="protein sequence ID" value="KAG9319802.1"/>
    <property type="molecule type" value="Genomic_DNA"/>
</dbReference>